<organism evidence="7 8">
    <name type="scientific">Frieseomelitta varia</name>
    <dbReference type="NCBI Taxonomy" id="561572"/>
    <lineage>
        <taxon>Eukaryota</taxon>
        <taxon>Metazoa</taxon>
        <taxon>Ecdysozoa</taxon>
        <taxon>Arthropoda</taxon>
        <taxon>Hexapoda</taxon>
        <taxon>Insecta</taxon>
        <taxon>Pterygota</taxon>
        <taxon>Neoptera</taxon>
        <taxon>Endopterygota</taxon>
        <taxon>Hymenoptera</taxon>
        <taxon>Apocrita</taxon>
        <taxon>Aculeata</taxon>
        <taxon>Apoidea</taxon>
        <taxon>Anthophila</taxon>
        <taxon>Apidae</taxon>
        <taxon>Frieseomelitta</taxon>
    </lineage>
</organism>
<evidence type="ECO:0000256" key="1">
    <source>
        <dbReference type="ARBA" id="ARBA00004123"/>
    </source>
</evidence>
<dbReference type="EMBL" id="WNWW01000038">
    <property type="protein sequence ID" value="KAF3430556.1"/>
    <property type="molecule type" value="Genomic_DNA"/>
</dbReference>
<accession>A0A833VSB3</accession>
<evidence type="ECO:0000256" key="5">
    <source>
        <dbReference type="ARBA" id="ARBA00023242"/>
    </source>
</evidence>
<keyword evidence="8" id="KW-1185">Reference proteome</keyword>
<name>A0A833VSB3_9HYME</name>
<feature type="compositionally biased region" description="Polar residues" evidence="6">
    <location>
        <begin position="201"/>
        <end position="213"/>
    </location>
</feature>
<dbReference type="InterPro" id="IPR033335">
    <property type="entry name" value="JUPITER"/>
</dbReference>
<evidence type="ECO:0000313" key="7">
    <source>
        <dbReference type="EMBL" id="KAF3430556.1"/>
    </source>
</evidence>
<dbReference type="AlphaFoldDB" id="A0A833VSB3"/>
<dbReference type="Pfam" id="PF17054">
    <property type="entry name" value="JUPITER"/>
    <property type="match status" value="1"/>
</dbReference>
<comment type="caution">
    <text evidence="7">The sequence shown here is derived from an EMBL/GenBank/DDBJ whole genome shotgun (WGS) entry which is preliminary data.</text>
</comment>
<keyword evidence="5" id="KW-0539">Nucleus</keyword>
<keyword evidence="4" id="KW-0597">Phosphoprotein</keyword>
<dbReference type="Proteomes" id="UP000655588">
    <property type="component" value="Unassembled WGS sequence"/>
</dbReference>
<proteinExistence type="predicted"/>
<feature type="region of interest" description="Disordered" evidence="6">
    <location>
        <begin position="199"/>
        <end position="248"/>
    </location>
</feature>
<reference evidence="7" key="1">
    <citation type="submission" date="2019-11" db="EMBL/GenBank/DDBJ databases">
        <title>The nuclear and mitochondrial genomes of Frieseomelitta varia - a highly eusocial stingless bee (Meliponini) with a permanently sterile worker caste.</title>
        <authorList>
            <person name="Freitas F.C.P."/>
            <person name="Lourenco A.P."/>
            <person name="Nunes F.M.F."/>
            <person name="Paschoal A.R."/>
            <person name="Abreu F.C.P."/>
            <person name="Barbin F.O."/>
            <person name="Bataglia L."/>
            <person name="Cardoso-Junior C.A.M."/>
            <person name="Cervoni M.S."/>
            <person name="Silva S.R."/>
            <person name="Dalarmi F."/>
            <person name="Del Lama M.A."/>
            <person name="Depintor T.S."/>
            <person name="Ferreira K.M."/>
            <person name="Goria P.S."/>
            <person name="Jaskot M.C."/>
            <person name="Lago D.C."/>
            <person name="Luna-Lucena D."/>
            <person name="Moda L.M."/>
            <person name="Nascimento L."/>
            <person name="Pedrino M."/>
            <person name="Rabico F.O."/>
            <person name="Sanches F.C."/>
            <person name="Santos D.E."/>
            <person name="Santos C.G."/>
            <person name="Vieira J."/>
            <person name="Lopes T.F."/>
            <person name="Barchuk A.R."/>
            <person name="Hartfelder K."/>
            <person name="Simoes Z.L.P."/>
            <person name="Bitondi M.M.G."/>
            <person name="Pinheiro D.G."/>
        </authorList>
    </citation>
    <scope>NUCLEOTIDE SEQUENCE</scope>
    <source>
        <strain evidence="7">USP_RPSP 00005682</strain>
        <tissue evidence="7">Whole individual</tissue>
    </source>
</reference>
<protein>
    <submittedName>
        <fullName evidence="7">Uncharacterized protein</fullName>
    </submittedName>
</protein>
<evidence type="ECO:0000313" key="8">
    <source>
        <dbReference type="Proteomes" id="UP000655588"/>
    </source>
</evidence>
<comment type="subcellular location">
    <subcellularLocation>
        <location evidence="2">Cytoplasm</location>
    </subcellularLocation>
    <subcellularLocation>
        <location evidence="1">Nucleus</location>
    </subcellularLocation>
</comment>
<feature type="compositionally biased region" description="Low complexity" evidence="6">
    <location>
        <begin position="214"/>
        <end position="227"/>
    </location>
</feature>
<dbReference type="GO" id="GO:0005737">
    <property type="term" value="C:cytoplasm"/>
    <property type="evidence" value="ECO:0007669"/>
    <property type="project" value="UniProtKB-SubCell"/>
</dbReference>
<evidence type="ECO:0000256" key="3">
    <source>
        <dbReference type="ARBA" id="ARBA00022490"/>
    </source>
</evidence>
<keyword evidence="3" id="KW-0963">Cytoplasm</keyword>
<evidence type="ECO:0000256" key="4">
    <source>
        <dbReference type="ARBA" id="ARBA00022553"/>
    </source>
</evidence>
<evidence type="ECO:0000256" key="2">
    <source>
        <dbReference type="ARBA" id="ARBA00004496"/>
    </source>
</evidence>
<gene>
    <name evidence="7" type="ORF">E2986_12096</name>
</gene>
<dbReference type="GO" id="GO:0005634">
    <property type="term" value="C:nucleus"/>
    <property type="evidence" value="ECO:0007669"/>
    <property type="project" value="UniProtKB-SubCell"/>
</dbReference>
<sequence>MNGIDGSKIISVKIAIFHSDSIQQTQELSEILDRPVNKTLLFIIYGGGNPHNRFAQSIYFEQQAVLCIHVARNVRTIFLQESKEISENLMRYDISVECQLLTNEIFLQFFGNSGIWGFRSLRIRGSGSFKHLERLIFREFREFRDFEIWKFGNLRIQLQHEWHRFNVLPPIVYSQAMNTKCRIMAFSIVKDGNPVTGTGYAESQNNGPAVQNGTSSSNSSEKSNDTSPAAKVPARTRVPPGGYSSGLW</sequence>
<evidence type="ECO:0000256" key="6">
    <source>
        <dbReference type="SAM" id="MobiDB-lite"/>
    </source>
</evidence>